<dbReference type="EMBL" id="AP014648">
    <property type="protein sequence ID" value="BAQ17090.1"/>
    <property type="molecule type" value="Genomic_DNA"/>
</dbReference>
<proteinExistence type="predicted"/>
<name>A0A0A8K2E2_9HYPH</name>
<dbReference type="SUPFAM" id="SSF53474">
    <property type="entry name" value="alpha/beta-Hydrolases"/>
    <property type="match status" value="1"/>
</dbReference>
<sequence length="209" mass="22557">MHFVLVHGWGFNASIWTPLIAQLGDAETTAVDLGFVGSGGNAGVPDWPEDAIAVGHSLGVLWLLKNGGGRFAGLVSIQGFDRYCPHVPKSRVVALKRGIDRDPAGTMEAFWGSCGAPGFAPPSALKPDRLREGLDWLIQWDAEDIRKSLRCPVLSLATRDDVIVPPAMTEAIWGRENVVWQPVGGHVLPIKFPEWCAAHVVEFANSVST</sequence>
<reference evidence="2 3" key="1">
    <citation type="submission" date="2014-09" db="EMBL/GenBank/DDBJ databases">
        <title>Genome sequencing of Methyloceanibacter caenitepidi Gela4.</title>
        <authorList>
            <person name="Takeuchi M."/>
            <person name="Susumu S."/>
            <person name="Kamagata Y."/>
            <person name="Oshima K."/>
            <person name="Hattori M."/>
            <person name="Iwasaki W."/>
        </authorList>
    </citation>
    <scope>NUCLEOTIDE SEQUENCE [LARGE SCALE GENOMIC DNA]</scope>
    <source>
        <strain evidence="2 3">Gela4</strain>
    </source>
</reference>
<dbReference type="Proteomes" id="UP000031643">
    <property type="component" value="Chromosome"/>
</dbReference>
<dbReference type="AlphaFoldDB" id="A0A0A8K2E2"/>
<evidence type="ECO:0000313" key="2">
    <source>
        <dbReference type="EMBL" id="BAQ17090.1"/>
    </source>
</evidence>
<dbReference type="InterPro" id="IPR029058">
    <property type="entry name" value="AB_hydrolase_fold"/>
</dbReference>
<organism evidence="2 3">
    <name type="scientific">Methyloceanibacter caenitepidi</name>
    <dbReference type="NCBI Taxonomy" id="1384459"/>
    <lineage>
        <taxon>Bacteria</taxon>
        <taxon>Pseudomonadati</taxon>
        <taxon>Pseudomonadota</taxon>
        <taxon>Alphaproteobacteria</taxon>
        <taxon>Hyphomicrobiales</taxon>
        <taxon>Hyphomicrobiaceae</taxon>
        <taxon>Methyloceanibacter</taxon>
    </lineage>
</organism>
<gene>
    <name evidence="2" type="ORF">GL4_1636</name>
</gene>
<dbReference type="KEGG" id="mcg:GL4_1636"/>
<dbReference type="STRING" id="1384459.GL4_1636"/>
<accession>A0A0A8K2E2</accession>
<dbReference type="HOGENOM" id="CLU_020336_12_2_5"/>
<dbReference type="InterPro" id="IPR000073">
    <property type="entry name" value="AB_hydrolase_1"/>
</dbReference>
<protein>
    <submittedName>
        <fullName evidence="2">Biotin synthesis protein BioH</fullName>
    </submittedName>
</protein>
<keyword evidence="3" id="KW-1185">Reference proteome</keyword>
<feature type="domain" description="AB hydrolase-1" evidence="1">
    <location>
        <begin position="3"/>
        <end position="198"/>
    </location>
</feature>
<dbReference type="RefSeq" id="WP_045366449.1">
    <property type="nucleotide sequence ID" value="NZ_AP014648.1"/>
</dbReference>
<dbReference type="Gene3D" id="3.40.50.1820">
    <property type="entry name" value="alpha/beta hydrolase"/>
    <property type="match status" value="1"/>
</dbReference>
<evidence type="ECO:0000313" key="3">
    <source>
        <dbReference type="Proteomes" id="UP000031643"/>
    </source>
</evidence>
<dbReference type="OrthoDB" id="7165362at2"/>
<dbReference type="Pfam" id="PF12697">
    <property type="entry name" value="Abhydrolase_6"/>
    <property type="match status" value="1"/>
</dbReference>
<evidence type="ECO:0000259" key="1">
    <source>
        <dbReference type="Pfam" id="PF12697"/>
    </source>
</evidence>